<dbReference type="AlphaFoldDB" id="A0A3P8IUM6"/>
<organism evidence="1 2">
    <name type="scientific">Raoultella terrigena</name>
    <name type="common">Klebsiella terrigena</name>
    <dbReference type="NCBI Taxonomy" id="577"/>
    <lineage>
        <taxon>Bacteria</taxon>
        <taxon>Pseudomonadati</taxon>
        <taxon>Pseudomonadota</taxon>
        <taxon>Gammaproteobacteria</taxon>
        <taxon>Enterobacterales</taxon>
        <taxon>Enterobacteriaceae</taxon>
        <taxon>Klebsiella/Raoultella group</taxon>
        <taxon>Raoultella</taxon>
    </lineage>
</organism>
<proteinExistence type="predicted"/>
<gene>
    <name evidence="1" type="ORF">NCTC13098_02212</name>
</gene>
<protein>
    <submittedName>
        <fullName evidence="1">Uncharacterized protein</fullName>
    </submittedName>
</protein>
<reference evidence="1 2" key="1">
    <citation type="submission" date="2018-12" db="EMBL/GenBank/DDBJ databases">
        <authorList>
            <consortium name="Pathogen Informatics"/>
        </authorList>
    </citation>
    <scope>NUCLEOTIDE SEQUENCE [LARGE SCALE GENOMIC DNA]</scope>
    <source>
        <strain evidence="1 2">NCTC13098</strain>
    </source>
</reference>
<dbReference type="Proteomes" id="UP000274346">
    <property type="component" value="Chromosome"/>
</dbReference>
<sequence>MSENINNKSLQNMGYDTKQEICGYGFRTLACSALIESG</sequence>
<name>A0A3P8IUM6_RAOTE</name>
<evidence type="ECO:0000313" key="1">
    <source>
        <dbReference type="EMBL" id="VDR25879.1"/>
    </source>
</evidence>
<dbReference type="KEGG" id="rtg:NCTC13098_02212"/>
<accession>A0A3P8IUM6</accession>
<evidence type="ECO:0000313" key="2">
    <source>
        <dbReference type="Proteomes" id="UP000274346"/>
    </source>
</evidence>
<dbReference type="EMBL" id="LR131271">
    <property type="protein sequence ID" value="VDR25879.1"/>
    <property type="molecule type" value="Genomic_DNA"/>
</dbReference>